<keyword evidence="3" id="KW-0808">Transferase</keyword>
<dbReference type="Pfam" id="PF00480">
    <property type="entry name" value="ROK"/>
    <property type="match status" value="1"/>
</dbReference>
<gene>
    <name evidence="3" type="ORF">J2T19_004425</name>
</gene>
<proteinExistence type="inferred from homology"/>
<dbReference type="PANTHER" id="PTHR18964">
    <property type="entry name" value="ROK (REPRESSOR, ORF, KINASE) FAMILY"/>
    <property type="match status" value="1"/>
</dbReference>
<evidence type="ECO:0000256" key="2">
    <source>
        <dbReference type="SAM" id="MobiDB-lite"/>
    </source>
</evidence>
<feature type="region of interest" description="Disordered" evidence="2">
    <location>
        <begin position="1"/>
        <end position="24"/>
    </location>
</feature>
<dbReference type="Gene3D" id="3.30.420.40">
    <property type="match status" value="2"/>
</dbReference>
<dbReference type="GO" id="GO:0004340">
    <property type="term" value="F:glucokinase activity"/>
    <property type="evidence" value="ECO:0007669"/>
    <property type="project" value="UniProtKB-EC"/>
</dbReference>
<dbReference type="EMBL" id="JAUSTI010000015">
    <property type="protein sequence ID" value="MDQ0172933.1"/>
    <property type="molecule type" value="Genomic_DNA"/>
</dbReference>
<reference evidence="3 4" key="1">
    <citation type="submission" date="2023-07" db="EMBL/GenBank/DDBJ databases">
        <title>Sorghum-associated microbial communities from plants grown in Nebraska, USA.</title>
        <authorList>
            <person name="Schachtman D."/>
        </authorList>
    </citation>
    <scope>NUCLEOTIDE SEQUENCE [LARGE SCALE GENOMIC DNA]</scope>
    <source>
        <strain evidence="3 4">DS1314</strain>
    </source>
</reference>
<evidence type="ECO:0000256" key="1">
    <source>
        <dbReference type="ARBA" id="ARBA00006479"/>
    </source>
</evidence>
<dbReference type="Proteomes" id="UP001233836">
    <property type="component" value="Unassembled WGS sequence"/>
</dbReference>
<evidence type="ECO:0000313" key="4">
    <source>
        <dbReference type="Proteomes" id="UP001233836"/>
    </source>
</evidence>
<accession>A0ABT9WI31</accession>
<dbReference type="PANTHER" id="PTHR18964:SF149">
    <property type="entry name" value="BIFUNCTIONAL UDP-N-ACETYLGLUCOSAMINE 2-EPIMERASE_N-ACETYLMANNOSAMINE KINASE"/>
    <property type="match status" value="1"/>
</dbReference>
<dbReference type="SUPFAM" id="SSF53067">
    <property type="entry name" value="Actin-like ATPase domain"/>
    <property type="match status" value="1"/>
</dbReference>
<dbReference type="EC" id="2.7.1.2" evidence="3"/>
<feature type="compositionally biased region" description="Polar residues" evidence="2">
    <location>
        <begin position="1"/>
        <end position="12"/>
    </location>
</feature>
<evidence type="ECO:0000313" key="3">
    <source>
        <dbReference type="EMBL" id="MDQ0172933.1"/>
    </source>
</evidence>
<dbReference type="RefSeq" id="WP_307219519.1">
    <property type="nucleotide sequence ID" value="NZ_JAUSTI010000015.1"/>
</dbReference>
<dbReference type="InterPro" id="IPR000600">
    <property type="entry name" value="ROK"/>
</dbReference>
<dbReference type="InterPro" id="IPR043129">
    <property type="entry name" value="ATPase_NBD"/>
</dbReference>
<organism evidence="3 4">
    <name type="scientific">Paenibacillus tundrae</name>
    <dbReference type="NCBI Taxonomy" id="528187"/>
    <lineage>
        <taxon>Bacteria</taxon>
        <taxon>Bacillati</taxon>
        <taxon>Bacillota</taxon>
        <taxon>Bacilli</taxon>
        <taxon>Bacillales</taxon>
        <taxon>Paenibacillaceae</taxon>
        <taxon>Paenibacillus</taxon>
    </lineage>
</organism>
<sequence length="360" mass="38483">MNNFNSNTQGTRPQKPLRATEPVRSHGQADALDRWVMGIDIGGTKTLMLLSSEKPGSEVRERKIPTSAAEQPDAFFKWLFDEVAEFCRDSGIEIALVNGIGMGFPGVILNDEGILRNAPVFQWAEEDIRPVIAAYFNGDIYLDNDVNMAAMGEFDRGAAQGHRHCVMVTVGTGIGSALILNGQLYSGQDGAAGEIGHFIVGDEGINSQYKASSDTFGAFELNTSGTGITQQARRYFTDGAGNTHSLLHSLADGDISQIEARHVFKAAEAGDVAALEILEVPLQYMARGLANIVALLNPSIIVVGGGVAASNPEYYLNEVRNRLSRYTTLATKVVVAELGNTAGAIGALAAIRLRLPNGKM</sequence>
<keyword evidence="4" id="KW-1185">Reference proteome</keyword>
<comment type="caution">
    <text evidence="3">The sequence shown here is derived from an EMBL/GenBank/DDBJ whole genome shotgun (WGS) entry which is preliminary data.</text>
</comment>
<protein>
    <submittedName>
        <fullName evidence="3">Glucokinase</fullName>
        <ecNumber evidence="3">2.7.1.2</ecNumber>
    </submittedName>
</protein>
<name>A0ABT9WI31_9BACL</name>
<comment type="similarity">
    <text evidence="1">Belongs to the ROK (NagC/XylR) family.</text>
</comment>
<dbReference type="InterPro" id="IPR049874">
    <property type="entry name" value="ROK_cs"/>
</dbReference>
<dbReference type="PROSITE" id="PS01125">
    <property type="entry name" value="ROK"/>
    <property type="match status" value="1"/>
</dbReference>